<dbReference type="Proteomes" id="UP000703315">
    <property type="component" value="Unassembled WGS sequence"/>
</dbReference>
<proteinExistence type="predicted"/>
<evidence type="ECO:0008006" key="3">
    <source>
        <dbReference type="Google" id="ProtNLM"/>
    </source>
</evidence>
<dbReference type="InterPro" id="IPR011256">
    <property type="entry name" value="Reg_factor_effector_dom_sf"/>
</dbReference>
<comment type="caution">
    <text evidence="1">The sequence shown here is derived from an EMBL/GenBank/DDBJ whole genome shotgun (WGS) entry which is preliminary data.</text>
</comment>
<dbReference type="AlphaFoldDB" id="A0A921FM30"/>
<gene>
    <name evidence="1" type="ORF">K8V32_07505</name>
</gene>
<dbReference type="Gene3D" id="3.20.80.10">
    <property type="entry name" value="Regulatory factor, effector binding domain"/>
    <property type="match status" value="1"/>
</dbReference>
<name>A0A921FM30_9MICC</name>
<reference evidence="1" key="1">
    <citation type="journal article" date="2021" name="PeerJ">
        <title>Extensive microbial diversity within the chicken gut microbiome revealed by metagenomics and culture.</title>
        <authorList>
            <person name="Gilroy R."/>
            <person name="Ravi A."/>
            <person name="Getino M."/>
            <person name="Pursley I."/>
            <person name="Horton D.L."/>
            <person name="Alikhan N.F."/>
            <person name="Baker D."/>
            <person name="Gharbi K."/>
            <person name="Hall N."/>
            <person name="Watson M."/>
            <person name="Adriaenssens E.M."/>
            <person name="Foster-Nyarko E."/>
            <person name="Jarju S."/>
            <person name="Secka A."/>
            <person name="Antonio M."/>
            <person name="Oren A."/>
            <person name="Chaudhuri R.R."/>
            <person name="La Ragione R."/>
            <person name="Hildebrand F."/>
            <person name="Pallen M.J."/>
        </authorList>
    </citation>
    <scope>NUCLEOTIDE SEQUENCE</scope>
    <source>
        <strain evidence="1">ChiHjej13B12-14962</strain>
    </source>
</reference>
<dbReference type="RefSeq" id="WP_303905263.1">
    <property type="nucleotide sequence ID" value="NZ_DYXC01000079.1"/>
</dbReference>
<sequence length="81" mass="9160">MVEKIDSKKTLDAYRAKLGEFRVVDVPTMQYLMVDGQGDPNSSSEYAQALEALYPVACKMKCMSKRQLRRDYAVPPLGGLW</sequence>
<evidence type="ECO:0000313" key="2">
    <source>
        <dbReference type="Proteomes" id="UP000703315"/>
    </source>
</evidence>
<reference evidence="1" key="2">
    <citation type="submission" date="2021-09" db="EMBL/GenBank/DDBJ databases">
        <authorList>
            <person name="Gilroy R."/>
        </authorList>
    </citation>
    <scope>NUCLEOTIDE SEQUENCE</scope>
    <source>
        <strain evidence="1">ChiHjej13B12-14962</strain>
    </source>
</reference>
<dbReference type="EMBL" id="DYXC01000079">
    <property type="protein sequence ID" value="HJF14638.1"/>
    <property type="molecule type" value="Genomic_DNA"/>
</dbReference>
<accession>A0A921FM30</accession>
<protein>
    <recommendedName>
        <fullName evidence="3">GyrI-like small molecule binding domain-containing protein</fullName>
    </recommendedName>
</protein>
<organism evidence="1 2">
    <name type="scientific">Enteractinococcus helveticum</name>
    <dbReference type="NCBI Taxonomy" id="1837282"/>
    <lineage>
        <taxon>Bacteria</taxon>
        <taxon>Bacillati</taxon>
        <taxon>Actinomycetota</taxon>
        <taxon>Actinomycetes</taxon>
        <taxon>Micrococcales</taxon>
        <taxon>Micrococcaceae</taxon>
    </lineage>
</organism>
<evidence type="ECO:0000313" key="1">
    <source>
        <dbReference type="EMBL" id="HJF14638.1"/>
    </source>
</evidence>